<dbReference type="InterPro" id="IPR035956">
    <property type="entry name" value="RimP_N_sf"/>
</dbReference>
<reference evidence="6" key="1">
    <citation type="submission" date="2020-10" db="EMBL/GenBank/DDBJ databases">
        <authorList>
            <person name="Gilroy R."/>
        </authorList>
    </citation>
    <scope>NUCLEOTIDE SEQUENCE</scope>
    <source>
        <strain evidence="6">ChiGjej1B1-1684</strain>
    </source>
</reference>
<dbReference type="Gene3D" id="2.30.30.180">
    <property type="entry name" value="Ribosome maturation factor RimP, C-terminal domain"/>
    <property type="match status" value="1"/>
</dbReference>
<evidence type="ECO:0000259" key="4">
    <source>
        <dbReference type="Pfam" id="PF02576"/>
    </source>
</evidence>
<name>A0A9D1LXG8_9FIRM</name>
<feature type="domain" description="Ribosome maturation factor RimP N-terminal" evidence="4">
    <location>
        <begin position="17"/>
        <end position="88"/>
    </location>
</feature>
<dbReference type="HAMAP" id="MF_01077">
    <property type="entry name" value="RimP"/>
    <property type="match status" value="1"/>
</dbReference>
<evidence type="ECO:0000313" key="7">
    <source>
        <dbReference type="Proteomes" id="UP000824118"/>
    </source>
</evidence>
<dbReference type="Gene3D" id="3.30.300.70">
    <property type="entry name" value="RimP-like superfamily, N-terminal"/>
    <property type="match status" value="1"/>
</dbReference>
<dbReference type="SUPFAM" id="SSF75420">
    <property type="entry name" value="YhbC-like, N-terminal domain"/>
    <property type="match status" value="1"/>
</dbReference>
<accession>A0A9D1LXG8</accession>
<evidence type="ECO:0000256" key="1">
    <source>
        <dbReference type="ARBA" id="ARBA00022490"/>
    </source>
</evidence>
<organism evidence="6 7">
    <name type="scientific">Candidatus Limousia pullorum</name>
    <dbReference type="NCBI Taxonomy" id="2840860"/>
    <lineage>
        <taxon>Bacteria</taxon>
        <taxon>Bacillati</taxon>
        <taxon>Bacillota</taxon>
        <taxon>Clostridia</taxon>
        <taxon>Eubacteriales</taxon>
        <taxon>Oscillospiraceae</taxon>
        <taxon>Oscillospiraceae incertae sedis</taxon>
        <taxon>Candidatus Limousia</taxon>
    </lineage>
</organism>
<dbReference type="GO" id="GO:0006412">
    <property type="term" value="P:translation"/>
    <property type="evidence" value="ECO:0007669"/>
    <property type="project" value="TreeGrafter"/>
</dbReference>
<dbReference type="FunFam" id="3.30.300.70:FF:000001">
    <property type="entry name" value="Ribosome maturation factor RimP"/>
    <property type="match status" value="1"/>
</dbReference>
<evidence type="ECO:0000256" key="3">
    <source>
        <dbReference type="HAMAP-Rule" id="MF_01077"/>
    </source>
</evidence>
<dbReference type="GO" id="GO:0000028">
    <property type="term" value="P:ribosomal small subunit assembly"/>
    <property type="evidence" value="ECO:0007669"/>
    <property type="project" value="TreeGrafter"/>
</dbReference>
<dbReference type="CDD" id="cd01734">
    <property type="entry name" value="YlxS_C"/>
    <property type="match status" value="1"/>
</dbReference>
<evidence type="ECO:0000313" key="6">
    <source>
        <dbReference type="EMBL" id="HIU49874.1"/>
    </source>
</evidence>
<gene>
    <name evidence="3" type="primary">rimP</name>
    <name evidence="6" type="ORF">IAD22_02510</name>
</gene>
<comment type="similarity">
    <text evidence="3">Belongs to the RimP family.</text>
</comment>
<proteinExistence type="inferred from homology"/>
<dbReference type="Proteomes" id="UP000824118">
    <property type="component" value="Unassembled WGS sequence"/>
</dbReference>
<dbReference type="EMBL" id="DVNG01000033">
    <property type="protein sequence ID" value="HIU49874.1"/>
    <property type="molecule type" value="Genomic_DNA"/>
</dbReference>
<dbReference type="Pfam" id="PF02576">
    <property type="entry name" value="RimP_N"/>
    <property type="match status" value="1"/>
</dbReference>
<keyword evidence="1 3" id="KW-0963">Cytoplasm</keyword>
<dbReference type="InterPro" id="IPR036847">
    <property type="entry name" value="RimP_C_sf"/>
</dbReference>
<dbReference type="InterPro" id="IPR003728">
    <property type="entry name" value="Ribosome_maturation_RimP"/>
</dbReference>
<dbReference type="InterPro" id="IPR028998">
    <property type="entry name" value="RimP_C"/>
</dbReference>
<dbReference type="InterPro" id="IPR028989">
    <property type="entry name" value="RimP_N"/>
</dbReference>
<dbReference type="PANTHER" id="PTHR33867">
    <property type="entry name" value="RIBOSOME MATURATION FACTOR RIMP"/>
    <property type="match status" value="1"/>
</dbReference>
<comment type="subcellular location">
    <subcellularLocation>
        <location evidence="3">Cytoplasm</location>
    </subcellularLocation>
</comment>
<dbReference type="SUPFAM" id="SSF74942">
    <property type="entry name" value="YhbC-like, C-terminal domain"/>
    <property type="match status" value="1"/>
</dbReference>
<feature type="domain" description="Ribosome maturation factor RimP C-terminal" evidence="5">
    <location>
        <begin position="91"/>
        <end position="149"/>
    </location>
</feature>
<dbReference type="GO" id="GO:0005829">
    <property type="term" value="C:cytosol"/>
    <property type="evidence" value="ECO:0007669"/>
    <property type="project" value="TreeGrafter"/>
</dbReference>
<reference evidence="6" key="2">
    <citation type="journal article" date="2021" name="PeerJ">
        <title>Extensive microbial diversity within the chicken gut microbiome revealed by metagenomics and culture.</title>
        <authorList>
            <person name="Gilroy R."/>
            <person name="Ravi A."/>
            <person name="Getino M."/>
            <person name="Pursley I."/>
            <person name="Horton D.L."/>
            <person name="Alikhan N.F."/>
            <person name="Baker D."/>
            <person name="Gharbi K."/>
            <person name="Hall N."/>
            <person name="Watson M."/>
            <person name="Adriaenssens E.M."/>
            <person name="Foster-Nyarko E."/>
            <person name="Jarju S."/>
            <person name="Secka A."/>
            <person name="Antonio M."/>
            <person name="Oren A."/>
            <person name="Chaudhuri R.R."/>
            <person name="La Ragione R."/>
            <person name="Hildebrand F."/>
            <person name="Pallen M.J."/>
        </authorList>
    </citation>
    <scope>NUCLEOTIDE SEQUENCE</scope>
    <source>
        <strain evidence="6">ChiGjej1B1-1684</strain>
    </source>
</reference>
<protein>
    <recommendedName>
        <fullName evidence="3">Ribosome maturation factor RimP</fullName>
    </recommendedName>
</protein>
<dbReference type="Pfam" id="PF17384">
    <property type="entry name" value="DUF150_C"/>
    <property type="match status" value="1"/>
</dbReference>
<keyword evidence="2 3" id="KW-0690">Ribosome biogenesis</keyword>
<comment type="caution">
    <text evidence="6">The sequence shown here is derived from an EMBL/GenBank/DDBJ whole genome shotgun (WGS) entry which is preliminary data.</text>
</comment>
<evidence type="ECO:0000256" key="2">
    <source>
        <dbReference type="ARBA" id="ARBA00022517"/>
    </source>
</evidence>
<sequence length="160" mass="18059">MAGKNKKSTVEVVYELAKPIADSLGLNIWDIRFLKEGAGWYLRIFIDKPEGVTIEDCENMSRAIDEPLDKADPIDQNYCLEVCSPGLERELIKEEHFLQFIGADVQVKMIRPIEGIGKEFGGVLTGYDKGEVEITDHDGENKVLINKKDAAWIKLDDLDF</sequence>
<comment type="function">
    <text evidence="3">Required for maturation of 30S ribosomal subunits.</text>
</comment>
<dbReference type="AlphaFoldDB" id="A0A9D1LXG8"/>
<dbReference type="PANTHER" id="PTHR33867:SF1">
    <property type="entry name" value="RIBOSOME MATURATION FACTOR RIMP"/>
    <property type="match status" value="1"/>
</dbReference>
<evidence type="ECO:0000259" key="5">
    <source>
        <dbReference type="Pfam" id="PF17384"/>
    </source>
</evidence>